<reference evidence="3 4" key="1">
    <citation type="submission" date="2023-10" db="EMBL/GenBank/DDBJ databases">
        <title>Genomes of two closely related lineages of the louse Polyplax serrata with different host specificities.</title>
        <authorList>
            <person name="Martinu J."/>
            <person name="Tarabai H."/>
            <person name="Stefka J."/>
            <person name="Hypsa V."/>
        </authorList>
    </citation>
    <scope>NUCLEOTIDE SEQUENCE [LARGE SCALE GENOMIC DNA]</scope>
    <source>
        <strain evidence="3">HR10_N</strain>
    </source>
</reference>
<feature type="region of interest" description="Disordered" evidence="2">
    <location>
        <begin position="597"/>
        <end position="630"/>
    </location>
</feature>
<evidence type="ECO:0000256" key="2">
    <source>
        <dbReference type="SAM" id="MobiDB-lite"/>
    </source>
</evidence>
<gene>
    <name evidence="3" type="ORF">RUM43_007128</name>
</gene>
<organism evidence="3 4">
    <name type="scientific">Polyplax serrata</name>
    <name type="common">Common mouse louse</name>
    <dbReference type="NCBI Taxonomy" id="468196"/>
    <lineage>
        <taxon>Eukaryota</taxon>
        <taxon>Metazoa</taxon>
        <taxon>Ecdysozoa</taxon>
        <taxon>Arthropoda</taxon>
        <taxon>Hexapoda</taxon>
        <taxon>Insecta</taxon>
        <taxon>Pterygota</taxon>
        <taxon>Neoptera</taxon>
        <taxon>Paraneoptera</taxon>
        <taxon>Psocodea</taxon>
        <taxon>Troctomorpha</taxon>
        <taxon>Phthiraptera</taxon>
        <taxon>Anoplura</taxon>
        <taxon>Polyplacidae</taxon>
        <taxon>Polyplax</taxon>
    </lineage>
</organism>
<dbReference type="AlphaFoldDB" id="A0AAN8P1F6"/>
<protein>
    <recommendedName>
        <fullName evidence="5">Coiled-coil domain-containing protein 186</fullName>
    </recommendedName>
</protein>
<feature type="coiled-coil region" evidence="1">
    <location>
        <begin position="643"/>
        <end position="677"/>
    </location>
</feature>
<dbReference type="Proteomes" id="UP001372834">
    <property type="component" value="Unassembled WGS sequence"/>
</dbReference>
<feature type="coiled-coil region" evidence="1">
    <location>
        <begin position="240"/>
        <end position="400"/>
    </location>
</feature>
<feature type="coiled-coil region" evidence="1">
    <location>
        <begin position="502"/>
        <end position="561"/>
    </location>
</feature>
<keyword evidence="1" id="KW-0175">Coiled coil</keyword>
<evidence type="ECO:0008006" key="5">
    <source>
        <dbReference type="Google" id="ProtNLM"/>
    </source>
</evidence>
<accession>A0AAN8P1F6</accession>
<dbReference type="GO" id="GO:0005802">
    <property type="term" value="C:trans-Golgi network"/>
    <property type="evidence" value="ECO:0007669"/>
    <property type="project" value="TreeGrafter"/>
</dbReference>
<sequence length="766" mass="87822">MNECNVNNSPNEQVDNQISKDCSLESSQCSSPISQNVENNEDVCGTTNVELAPSTSETSSGDSQNCHECLESDHSSLDCLETETADKLETNSDVVNDLKFLRDENEKLQAENMKLENENAKLEADRCLQLNELQEKLEKVINQQKLEIQRSQDFFKQHSEMYERQIAQLKQDCGVKIDRLSKQYDIAKKEKDSMVMKYAVSEKAVIDLKREIQSYDSKIKESLKDKEVSQTKLKNVVLEKNKINQLLEAKNFEIAGLERENSKRKDEINMRDSKIKWAQNKLKAEIDSHAETQGKLEKLQQKFNEAKEEAEQYKKQTQALLKSYQEAQEDKTNQEQEQKAKLIIDKYDEESAAKLQQELDNFKKRQQNLIEENTCFKTKIQNLERERFEYEEKITKLKHSMESQRETILDLQSQISEFETISLQLQQEREKLVTSQSEIESLHLQHSDMQHEVESCRNKEAELLEFTKQLTEKNVLLQSQFTAVDAKAQQLEIEHSSCTDQILQLINDNSNLKEELEKVKQQQGAENESLLKRLDVQTKKSEALAQEIADKEGEIQLLKKKHVVTLKASHELSKELQVCRKKIETYEGSQAALLGEGSRSSSNISLNNVEASENKSASSQASPVTVQTSLPTEPDKQVLIDKIVKIQKLNARKTEKIEFLEEHVRQLVAELQKKTRIIQTYIMREQSGALSSETMDHNKVTLSKHGGIMASVYNSKAIDEGMTLELSLEINQKLQAVLEDTLLKNITLKENMETLGNEIAKLASNK</sequence>
<evidence type="ECO:0000313" key="3">
    <source>
        <dbReference type="EMBL" id="KAK6638859.1"/>
    </source>
</evidence>
<evidence type="ECO:0000256" key="1">
    <source>
        <dbReference type="SAM" id="Coils"/>
    </source>
</evidence>
<dbReference type="GO" id="GO:0031267">
    <property type="term" value="F:small GTPase binding"/>
    <property type="evidence" value="ECO:0007669"/>
    <property type="project" value="TreeGrafter"/>
</dbReference>
<name>A0AAN8P1F6_POLSC</name>
<proteinExistence type="predicted"/>
<dbReference type="PANTHER" id="PTHR18911">
    <property type="entry name" value="CTCL TUMOR ANTIGEN HD-CL-01"/>
    <property type="match status" value="1"/>
</dbReference>
<evidence type="ECO:0000313" key="4">
    <source>
        <dbReference type="Proteomes" id="UP001372834"/>
    </source>
</evidence>
<dbReference type="EMBL" id="JAWJWE010000003">
    <property type="protein sequence ID" value="KAK6638859.1"/>
    <property type="molecule type" value="Genomic_DNA"/>
</dbReference>
<feature type="coiled-coil region" evidence="1">
    <location>
        <begin position="91"/>
        <end position="150"/>
    </location>
</feature>
<comment type="caution">
    <text evidence="3">The sequence shown here is derived from an EMBL/GenBank/DDBJ whole genome shotgun (WGS) entry which is preliminary data.</text>
</comment>
<feature type="compositionally biased region" description="Polar residues" evidence="2">
    <location>
        <begin position="598"/>
        <end position="630"/>
    </location>
</feature>
<dbReference type="InterPro" id="IPR038830">
    <property type="entry name" value="CCDC186"/>
</dbReference>
<dbReference type="PANTHER" id="PTHR18911:SF5">
    <property type="entry name" value="COILED-COIL DOMAIN-CONTAINING PROTEIN 186"/>
    <property type="match status" value="1"/>
</dbReference>
<dbReference type="GO" id="GO:0099518">
    <property type="term" value="P:vesicle cytoskeletal trafficking"/>
    <property type="evidence" value="ECO:0007669"/>
    <property type="project" value="TreeGrafter"/>
</dbReference>